<accession>A0A368Q5D0</accession>
<reference evidence="3" key="1">
    <citation type="journal article" date="2012" name="Nat. Biotechnol.">
        <title>Reference genome sequence of the model plant Setaria.</title>
        <authorList>
            <person name="Bennetzen J.L."/>
            <person name="Schmutz J."/>
            <person name="Wang H."/>
            <person name="Percifield R."/>
            <person name="Hawkins J."/>
            <person name="Pontaroli A.C."/>
            <person name="Estep M."/>
            <person name="Feng L."/>
            <person name="Vaughn J.N."/>
            <person name="Grimwood J."/>
            <person name="Jenkins J."/>
            <person name="Barry K."/>
            <person name="Lindquist E."/>
            <person name="Hellsten U."/>
            <person name="Deshpande S."/>
            <person name="Wang X."/>
            <person name="Wu X."/>
            <person name="Mitros T."/>
            <person name="Triplett J."/>
            <person name="Yang X."/>
            <person name="Ye C.Y."/>
            <person name="Mauro-Herrera M."/>
            <person name="Wang L."/>
            <person name="Li P."/>
            <person name="Sharma M."/>
            <person name="Sharma R."/>
            <person name="Ronald P.C."/>
            <person name="Panaud O."/>
            <person name="Kellogg E.A."/>
            <person name="Brutnell T.P."/>
            <person name="Doust A.N."/>
            <person name="Tuskan G.A."/>
            <person name="Rokhsar D."/>
            <person name="Devos K.M."/>
        </authorList>
    </citation>
    <scope>NUCLEOTIDE SEQUENCE [LARGE SCALE GENOMIC DNA]</scope>
    <source>
        <strain evidence="3">Yugu1</strain>
    </source>
</reference>
<dbReference type="AlphaFoldDB" id="A0A368Q5D0"/>
<feature type="compositionally biased region" description="Basic residues" evidence="1">
    <location>
        <begin position="43"/>
        <end position="56"/>
    </location>
</feature>
<protein>
    <recommendedName>
        <fullName evidence="2">SMAX1-like nucleotide binding domain-containing protein</fullName>
    </recommendedName>
</protein>
<reference evidence="3" key="2">
    <citation type="submission" date="2015-07" db="EMBL/GenBank/DDBJ databases">
        <authorList>
            <person name="Noorani M."/>
        </authorList>
    </citation>
    <scope>NUCLEOTIDE SEQUENCE</scope>
    <source>
        <strain evidence="3">Yugu1</strain>
    </source>
</reference>
<dbReference type="InterPro" id="IPR058680">
    <property type="entry name" value="NBD_SMAX1-like"/>
</dbReference>
<dbReference type="STRING" id="4555.A0A368Q5D0"/>
<feature type="compositionally biased region" description="Basic residues" evidence="1">
    <location>
        <begin position="12"/>
        <end position="26"/>
    </location>
</feature>
<proteinExistence type="predicted"/>
<feature type="compositionally biased region" description="Low complexity" evidence="1">
    <location>
        <begin position="1"/>
        <end position="11"/>
    </location>
</feature>
<feature type="compositionally biased region" description="Low complexity" evidence="1">
    <location>
        <begin position="125"/>
        <end position="136"/>
    </location>
</feature>
<feature type="compositionally biased region" description="Low complexity" evidence="1">
    <location>
        <begin position="151"/>
        <end position="166"/>
    </location>
</feature>
<feature type="compositionally biased region" description="Polar residues" evidence="1">
    <location>
        <begin position="27"/>
        <end position="37"/>
    </location>
</feature>
<organism evidence="3">
    <name type="scientific">Setaria italica</name>
    <name type="common">Foxtail millet</name>
    <name type="synonym">Panicum italicum</name>
    <dbReference type="NCBI Taxonomy" id="4555"/>
    <lineage>
        <taxon>Eukaryota</taxon>
        <taxon>Viridiplantae</taxon>
        <taxon>Streptophyta</taxon>
        <taxon>Embryophyta</taxon>
        <taxon>Tracheophyta</taxon>
        <taxon>Spermatophyta</taxon>
        <taxon>Magnoliopsida</taxon>
        <taxon>Liliopsida</taxon>
        <taxon>Poales</taxon>
        <taxon>Poaceae</taxon>
        <taxon>PACMAD clade</taxon>
        <taxon>Panicoideae</taxon>
        <taxon>Panicodae</taxon>
        <taxon>Paniceae</taxon>
        <taxon>Cenchrinae</taxon>
        <taxon>Setaria</taxon>
    </lineage>
</organism>
<feature type="domain" description="SMAX1-like nucleotide binding" evidence="2">
    <location>
        <begin position="69"/>
        <end position="120"/>
    </location>
</feature>
<dbReference type="Pfam" id="PF23569">
    <property type="entry name" value="NBD_SMAX1"/>
    <property type="match status" value="1"/>
</dbReference>
<evidence type="ECO:0000256" key="1">
    <source>
        <dbReference type="SAM" id="MobiDB-lite"/>
    </source>
</evidence>
<dbReference type="EMBL" id="CM003529">
    <property type="protein sequence ID" value="RCV13119.1"/>
    <property type="molecule type" value="Genomic_DNA"/>
</dbReference>
<evidence type="ECO:0000313" key="3">
    <source>
        <dbReference type="EMBL" id="RCV13119.1"/>
    </source>
</evidence>
<feature type="region of interest" description="Disordered" evidence="1">
    <location>
        <begin position="1"/>
        <end position="65"/>
    </location>
</feature>
<gene>
    <name evidence="3" type="ORF">SETIT_2G321600v2</name>
</gene>
<evidence type="ECO:0000259" key="2">
    <source>
        <dbReference type="Pfam" id="PF23569"/>
    </source>
</evidence>
<name>A0A368Q5D0_SETIT</name>
<sequence length="180" mass="19406">MASSSICGSSSSRRRRPPPRRPRHSSNTRYSATTPTATGDRAHRPRPPLRRHRRPSLRTSSSTKHHWCLKRGDVPAELANAHLLKLQLPYVHVRLKSRTDVDAHAAELRSSVDAVQPQRGGRLVGGEARARTAGGEAPVGGAGSRPDRHPCLSPCPRPAAAASTSPSRRRTRPRLAGGGA</sequence>
<feature type="region of interest" description="Disordered" evidence="1">
    <location>
        <begin position="116"/>
        <end position="180"/>
    </location>
</feature>